<accession>A0A8H6VMA2</accession>
<dbReference type="Proteomes" id="UP000660729">
    <property type="component" value="Unassembled WGS sequence"/>
</dbReference>
<comment type="caution">
    <text evidence="3">The sequence shown here is derived from an EMBL/GenBank/DDBJ whole genome shotgun (WGS) entry which is preliminary data.</text>
</comment>
<protein>
    <submittedName>
        <fullName evidence="3">Uncharacterized protein</fullName>
    </submittedName>
</protein>
<feature type="coiled-coil region" evidence="1">
    <location>
        <begin position="86"/>
        <end position="176"/>
    </location>
</feature>
<keyword evidence="1" id="KW-0175">Coiled coil</keyword>
<proteinExistence type="predicted"/>
<reference evidence="3" key="1">
    <citation type="submission" date="2020-04" db="EMBL/GenBank/DDBJ databases">
        <title>Draft genome resource of the tomato pathogen Pseudocercospora fuligena.</title>
        <authorList>
            <person name="Zaccaron A."/>
        </authorList>
    </citation>
    <scope>NUCLEOTIDE SEQUENCE</scope>
    <source>
        <strain evidence="3">PF001</strain>
    </source>
</reference>
<dbReference type="AlphaFoldDB" id="A0A8H6VMA2"/>
<keyword evidence="4" id="KW-1185">Reference proteome</keyword>
<evidence type="ECO:0000256" key="2">
    <source>
        <dbReference type="SAM" id="MobiDB-lite"/>
    </source>
</evidence>
<dbReference type="OrthoDB" id="3642273at2759"/>
<feature type="region of interest" description="Disordered" evidence="2">
    <location>
        <begin position="1"/>
        <end position="53"/>
    </location>
</feature>
<name>A0A8H6VMA2_9PEZI</name>
<evidence type="ECO:0000256" key="1">
    <source>
        <dbReference type="SAM" id="Coils"/>
    </source>
</evidence>
<gene>
    <name evidence="3" type="ORF">HII31_03131</name>
</gene>
<sequence length="461" mass="51372">MAVSNGTLPPHLRKAAMKNAEAPAPVSGSASEINAAPDVASPGGNVSSNEERAIVPFGKAQRTTRGDRSSIKDSYARLEENFRATNAALATENDDLHERCDELEAENETLNARCQELSDKNVELVRRCQDAERDNTRYSLQVDTLIEQNKRLGAELHDVEQKMQENEQHLEEFQRLATVKSTKSSIKQEPESTWTATHVKPAVAQLSQEQLGEVLRQLHVSYADVQRQAEEAASIRYKGVMDAQVAMQDKLERRILDMETRNDSAGDAYDGFQVESIPAEKIRLLQADLDALKTSMAVVQPQCNLTADGFETIVNRLAVLETQTQELMENKEGSTFAKTSAPHAADTDYQTKTKLRQLTEEVTKLKVFKDRIKNVRDHEQAISEAQNLEGLVEQYKKVSKAIDSNGWETSDFEKLAMEDLHTLREYVVLKYATFNARGRAFMELKAKIMGGVGGGSPVSDD</sequence>
<organism evidence="3 4">
    <name type="scientific">Pseudocercospora fuligena</name>
    <dbReference type="NCBI Taxonomy" id="685502"/>
    <lineage>
        <taxon>Eukaryota</taxon>
        <taxon>Fungi</taxon>
        <taxon>Dikarya</taxon>
        <taxon>Ascomycota</taxon>
        <taxon>Pezizomycotina</taxon>
        <taxon>Dothideomycetes</taxon>
        <taxon>Dothideomycetidae</taxon>
        <taxon>Mycosphaerellales</taxon>
        <taxon>Mycosphaerellaceae</taxon>
        <taxon>Pseudocercospora</taxon>
    </lineage>
</organism>
<evidence type="ECO:0000313" key="3">
    <source>
        <dbReference type="EMBL" id="KAF7195537.1"/>
    </source>
</evidence>
<dbReference type="EMBL" id="JABCIY010000039">
    <property type="protein sequence ID" value="KAF7195537.1"/>
    <property type="molecule type" value="Genomic_DNA"/>
</dbReference>
<evidence type="ECO:0000313" key="4">
    <source>
        <dbReference type="Proteomes" id="UP000660729"/>
    </source>
</evidence>